<evidence type="ECO:0000256" key="1">
    <source>
        <dbReference type="ARBA" id="ARBA00022448"/>
    </source>
</evidence>
<dbReference type="Pfam" id="PF00005">
    <property type="entry name" value="ABC_tran"/>
    <property type="match status" value="1"/>
</dbReference>
<keyword evidence="3 5" id="KW-0067">ATP-binding</keyword>
<dbReference type="Proteomes" id="UP000231932">
    <property type="component" value="Chromosome"/>
</dbReference>
<evidence type="ECO:0000256" key="3">
    <source>
        <dbReference type="ARBA" id="ARBA00022840"/>
    </source>
</evidence>
<dbReference type="RefSeq" id="WP_100667297.1">
    <property type="nucleotide sequence ID" value="NZ_CP024955.1"/>
</dbReference>
<feature type="domain" description="ABC transporter" evidence="4">
    <location>
        <begin position="3"/>
        <end position="218"/>
    </location>
</feature>
<dbReference type="KEGG" id="kyr:CVV65_05500"/>
<keyword evidence="2" id="KW-0547">Nucleotide-binding</keyword>
<dbReference type="InterPro" id="IPR003439">
    <property type="entry name" value="ABC_transporter-like_ATP-bd"/>
</dbReference>
<gene>
    <name evidence="5" type="ORF">CVV65_05500</name>
</gene>
<dbReference type="PROSITE" id="PS50893">
    <property type="entry name" value="ABC_TRANSPORTER_2"/>
    <property type="match status" value="1"/>
</dbReference>
<dbReference type="EMBL" id="CP024955">
    <property type="protein sequence ID" value="ATY84477.1"/>
    <property type="molecule type" value="Genomic_DNA"/>
</dbReference>
<dbReference type="PANTHER" id="PTHR42939">
    <property type="entry name" value="ABC TRANSPORTER ATP-BINDING PROTEIN ALBC-RELATED"/>
    <property type="match status" value="1"/>
</dbReference>
<name>A0A2K8N6N8_9BACL</name>
<protein>
    <submittedName>
        <fullName evidence="5">ABC transporter ATP-binding protein</fullName>
    </submittedName>
</protein>
<evidence type="ECO:0000259" key="4">
    <source>
        <dbReference type="PROSITE" id="PS50893"/>
    </source>
</evidence>
<evidence type="ECO:0000256" key="2">
    <source>
        <dbReference type="ARBA" id="ARBA00022741"/>
    </source>
</evidence>
<dbReference type="SMART" id="SM00382">
    <property type="entry name" value="AAA"/>
    <property type="match status" value="1"/>
</dbReference>
<dbReference type="InterPro" id="IPR003593">
    <property type="entry name" value="AAA+_ATPase"/>
</dbReference>
<dbReference type="SUPFAM" id="SSF52540">
    <property type="entry name" value="P-loop containing nucleoside triphosphate hydrolases"/>
    <property type="match status" value="1"/>
</dbReference>
<dbReference type="CDD" id="cd03230">
    <property type="entry name" value="ABC_DR_subfamily_A"/>
    <property type="match status" value="1"/>
</dbReference>
<dbReference type="OrthoDB" id="2290519at2"/>
<keyword evidence="6" id="KW-1185">Reference proteome</keyword>
<dbReference type="GO" id="GO:0016887">
    <property type="term" value="F:ATP hydrolysis activity"/>
    <property type="evidence" value="ECO:0007669"/>
    <property type="project" value="InterPro"/>
</dbReference>
<organism evidence="5 6">
    <name type="scientific">Kyrpidia spormannii</name>
    <dbReference type="NCBI Taxonomy" id="2055160"/>
    <lineage>
        <taxon>Bacteria</taxon>
        <taxon>Bacillati</taxon>
        <taxon>Bacillota</taxon>
        <taxon>Bacilli</taxon>
        <taxon>Bacillales</taxon>
        <taxon>Alicyclobacillaceae</taxon>
        <taxon>Kyrpidia</taxon>
    </lineage>
</organism>
<dbReference type="InterPro" id="IPR051782">
    <property type="entry name" value="ABC_Transporter_VariousFunc"/>
</dbReference>
<accession>A0A2K8N6N8</accession>
<dbReference type="InterPro" id="IPR027417">
    <property type="entry name" value="P-loop_NTPase"/>
</dbReference>
<dbReference type="Gene3D" id="3.40.50.300">
    <property type="entry name" value="P-loop containing nucleotide triphosphate hydrolases"/>
    <property type="match status" value="1"/>
</dbReference>
<dbReference type="PANTHER" id="PTHR42939:SF1">
    <property type="entry name" value="ABC TRANSPORTER ATP-BINDING PROTEIN ALBC-RELATED"/>
    <property type="match status" value="1"/>
</dbReference>
<reference evidence="6" key="1">
    <citation type="submission" date="2017-11" db="EMBL/GenBank/DDBJ databases">
        <title>Complete Genome Sequence of Kyrpidia sp. Strain EA-1, a thermophilic, hydrogen-oxidizing Bacterium, isolated from the Azores.</title>
        <authorList>
            <person name="Reiner J.E."/>
            <person name="Lapp C.J."/>
            <person name="Bunk B."/>
            <person name="Gescher J."/>
        </authorList>
    </citation>
    <scope>NUCLEOTIDE SEQUENCE [LARGE SCALE GENOMIC DNA]</scope>
    <source>
        <strain evidence="6">EA-1</strain>
    </source>
</reference>
<dbReference type="AlphaFoldDB" id="A0A2K8N6N8"/>
<keyword evidence="1" id="KW-0813">Transport</keyword>
<evidence type="ECO:0000313" key="6">
    <source>
        <dbReference type="Proteomes" id="UP000231932"/>
    </source>
</evidence>
<sequence length="218" mass="25072">MMLQLRGVSFEYEPNQPVLQNVSLDVQEGDILWIQGANGSGKTTLFRLIAQLLMPKEGEVLYHSQPIIGPKRKEWLADLVYLQANPYLFDYLTGKENVRFFRHLFAMPEDQFCPYFAQTAERFRLNDALDILVQDYSLGMRYKLFWACMFGREARVFLLDEPFAPLDEASLNVAIEMVRTRAENGAAVLFTSHVRDVSTQIATRTMLLENGRLAQQPI</sequence>
<dbReference type="GO" id="GO:0005524">
    <property type="term" value="F:ATP binding"/>
    <property type="evidence" value="ECO:0007669"/>
    <property type="project" value="UniProtKB-KW"/>
</dbReference>
<evidence type="ECO:0000313" key="5">
    <source>
        <dbReference type="EMBL" id="ATY84477.1"/>
    </source>
</evidence>
<proteinExistence type="predicted"/>